<evidence type="ECO:0000313" key="1">
    <source>
        <dbReference type="EMBL" id="MBX40542.1"/>
    </source>
</evidence>
<accession>A0A2P2NDK0</accession>
<name>A0A2P2NDK0_RHIMU</name>
<dbReference type="EMBL" id="GGEC01060058">
    <property type="protein sequence ID" value="MBX40542.1"/>
    <property type="molecule type" value="Transcribed_RNA"/>
</dbReference>
<reference evidence="1" key="1">
    <citation type="submission" date="2018-02" db="EMBL/GenBank/DDBJ databases">
        <title>Rhizophora mucronata_Transcriptome.</title>
        <authorList>
            <person name="Meera S.P."/>
            <person name="Sreeshan A."/>
            <person name="Augustine A."/>
        </authorList>
    </citation>
    <scope>NUCLEOTIDE SEQUENCE</scope>
    <source>
        <tissue evidence="1">Leaf</tissue>
    </source>
</reference>
<protein>
    <submittedName>
        <fullName evidence="1">Uncharacterized protein</fullName>
    </submittedName>
</protein>
<organism evidence="1">
    <name type="scientific">Rhizophora mucronata</name>
    <name type="common">Asiatic mangrove</name>
    <dbReference type="NCBI Taxonomy" id="61149"/>
    <lineage>
        <taxon>Eukaryota</taxon>
        <taxon>Viridiplantae</taxon>
        <taxon>Streptophyta</taxon>
        <taxon>Embryophyta</taxon>
        <taxon>Tracheophyta</taxon>
        <taxon>Spermatophyta</taxon>
        <taxon>Magnoliopsida</taxon>
        <taxon>eudicotyledons</taxon>
        <taxon>Gunneridae</taxon>
        <taxon>Pentapetalae</taxon>
        <taxon>rosids</taxon>
        <taxon>fabids</taxon>
        <taxon>Malpighiales</taxon>
        <taxon>Rhizophoraceae</taxon>
        <taxon>Rhizophora</taxon>
    </lineage>
</organism>
<proteinExistence type="predicted"/>
<dbReference type="AlphaFoldDB" id="A0A2P2NDK0"/>
<sequence length="16" mass="1962">MSQNLKNFHFPQSKKK</sequence>